<dbReference type="KEGG" id="cchl:FPL14_08620"/>
<sequence length="115" mass="12584">MRVATGLLLALYLIFMWYQALTVEVTAENGEILNAMAKIILFFQSIAFSFVFTMPRTAVVFLLISSLLALVTGLGVDSSHIAFAVIGLIFTLMSYAGHRELVRKKKAAGVAANQR</sequence>
<keyword evidence="1" id="KW-1133">Transmembrane helix</keyword>
<proteinExistence type="predicted"/>
<name>A0A7G5BWB7_9BACL</name>
<gene>
    <name evidence="2" type="ORF">FPL14_08620</name>
</gene>
<accession>A0A7G5BWB7</accession>
<feature type="transmembrane region" description="Helical" evidence="1">
    <location>
        <begin position="32"/>
        <end position="51"/>
    </location>
</feature>
<dbReference type="Proteomes" id="UP000515679">
    <property type="component" value="Chromosome"/>
</dbReference>
<keyword evidence="3" id="KW-1185">Reference proteome</keyword>
<feature type="transmembrane region" description="Helical" evidence="1">
    <location>
        <begin position="81"/>
        <end position="97"/>
    </location>
</feature>
<protein>
    <submittedName>
        <fullName evidence="2">Uncharacterized protein</fullName>
    </submittedName>
</protein>
<dbReference type="RefSeq" id="WP_182302609.1">
    <property type="nucleotide sequence ID" value="NZ_CP041969.1"/>
</dbReference>
<feature type="transmembrane region" description="Helical" evidence="1">
    <location>
        <begin position="58"/>
        <end position="75"/>
    </location>
</feature>
<evidence type="ECO:0000313" key="2">
    <source>
        <dbReference type="EMBL" id="QMV41251.1"/>
    </source>
</evidence>
<evidence type="ECO:0000256" key="1">
    <source>
        <dbReference type="SAM" id="Phobius"/>
    </source>
</evidence>
<evidence type="ECO:0000313" key="3">
    <source>
        <dbReference type="Proteomes" id="UP000515679"/>
    </source>
</evidence>
<organism evidence="2 3">
    <name type="scientific">Cohnella cholangitidis</name>
    <dbReference type="NCBI Taxonomy" id="2598458"/>
    <lineage>
        <taxon>Bacteria</taxon>
        <taxon>Bacillati</taxon>
        <taxon>Bacillota</taxon>
        <taxon>Bacilli</taxon>
        <taxon>Bacillales</taxon>
        <taxon>Paenibacillaceae</taxon>
        <taxon>Cohnella</taxon>
    </lineage>
</organism>
<keyword evidence="1" id="KW-0472">Membrane</keyword>
<dbReference type="EMBL" id="CP041969">
    <property type="protein sequence ID" value="QMV41251.1"/>
    <property type="molecule type" value="Genomic_DNA"/>
</dbReference>
<reference evidence="2 3" key="1">
    <citation type="submission" date="2019-07" db="EMBL/GenBank/DDBJ databases">
        <authorList>
            <person name="Kim J.K."/>
            <person name="Cheong H.-M."/>
            <person name="Choi Y."/>
            <person name="Hwang K.J."/>
            <person name="Lee S."/>
            <person name="Choi C."/>
        </authorList>
    </citation>
    <scope>NUCLEOTIDE SEQUENCE [LARGE SCALE GENOMIC DNA]</scope>
    <source>
        <strain evidence="2 3">KS 22</strain>
    </source>
</reference>
<keyword evidence="1" id="KW-0812">Transmembrane</keyword>
<dbReference type="AlphaFoldDB" id="A0A7G5BWB7"/>